<dbReference type="InterPro" id="IPR006674">
    <property type="entry name" value="HD_domain"/>
</dbReference>
<dbReference type="GO" id="GO:0016757">
    <property type="term" value="F:glycosyltransferase activity"/>
    <property type="evidence" value="ECO:0007669"/>
    <property type="project" value="UniProtKB-UniRule"/>
</dbReference>
<feature type="binding site" evidence="6">
    <location>
        <begin position="14"/>
        <end position="16"/>
    </location>
    <ligand>
        <name>NAD(+)</name>
        <dbReference type="ChEBI" id="CHEBI:57540"/>
    </ligand>
</feature>
<dbReference type="Gene3D" id="1.10.3210.10">
    <property type="entry name" value="Hypothetical protein af1432"/>
    <property type="match status" value="1"/>
</dbReference>
<comment type="similarity">
    <text evidence="6">Belongs to the DarT ADP-ribosyltransferase family.</text>
</comment>
<evidence type="ECO:0000256" key="4">
    <source>
        <dbReference type="ARBA" id="ARBA00022695"/>
    </source>
</evidence>
<feature type="domain" description="DarT" evidence="8">
    <location>
        <begin position="10"/>
        <end position="211"/>
    </location>
</feature>
<feature type="coiled-coil region" evidence="7">
    <location>
        <begin position="243"/>
        <end position="270"/>
    </location>
</feature>
<evidence type="ECO:0000256" key="5">
    <source>
        <dbReference type="ARBA" id="ARBA00023125"/>
    </source>
</evidence>
<evidence type="ECO:0000256" key="6">
    <source>
        <dbReference type="PROSITE-ProRule" id="PRU01362"/>
    </source>
</evidence>
<evidence type="ECO:0000313" key="9">
    <source>
        <dbReference type="EMBL" id="PWK96187.1"/>
    </source>
</evidence>
<dbReference type="RefSeq" id="WP_109717511.1">
    <property type="nucleotide sequence ID" value="NZ_QGHF01000006.1"/>
</dbReference>
<proteinExistence type="inferred from homology"/>
<keyword evidence="7" id="KW-0175">Coiled coil</keyword>
<dbReference type="InterPro" id="IPR029494">
    <property type="entry name" value="DarT"/>
</dbReference>
<feature type="active site" evidence="6">
    <location>
        <position position="163"/>
    </location>
</feature>
<dbReference type="EMBL" id="QGHF01000006">
    <property type="protein sequence ID" value="PWK96187.1"/>
    <property type="molecule type" value="Genomic_DNA"/>
</dbReference>
<comment type="caution">
    <text evidence="9">The sequence shown here is derived from an EMBL/GenBank/DDBJ whole genome shotgun (WGS) entry which is preliminary data.</text>
</comment>
<evidence type="ECO:0000256" key="3">
    <source>
        <dbReference type="ARBA" id="ARBA00022679"/>
    </source>
</evidence>
<dbReference type="Pfam" id="PF01966">
    <property type="entry name" value="HD"/>
    <property type="match status" value="1"/>
</dbReference>
<gene>
    <name evidence="9" type="ORF">C7431_106108</name>
</gene>
<evidence type="ECO:0000256" key="7">
    <source>
        <dbReference type="SAM" id="Coils"/>
    </source>
</evidence>
<dbReference type="OrthoDB" id="9813972at2"/>
<protein>
    <submittedName>
        <fullName evidence="9">HD domain-containing protein</fullName>
    </submittedName>
</protein>
<keyword evidence="3 6" id="KW-0808">Transferase</keyword>
<evidence type="ECO:0000313" key="10">
    <source>
        <dbReference type="Proteomes" id="UP000245981"/>
    </source>
</evidence>
<accession>A0A2V2BG05</accession>
<organism evidence="9 10">
    <name type="scientific">Pantoea allii</name>
    <dbReference type="NCBI Taxonomy" id="574096"/>
    <lineage>
        <taxon>Bacteria</taxon>
        <taxon>Pseudomonadati</taxon>
        <taxon>Pseudomonadota</taxon>
        <taxon>Gammaproteobacteria</taxon>
        <taxon>Enterobacterales</taxon>
        <taxon>Erwiniaceae</taxon>
        <taxon>Pantoea</taxon>
    </lineage>
</organism>
<feature type="binding site" evidence="6">
    <location>
        <position position="54"/>
    </location>
    <ligand>
        <name>NAD(+)</name>
        <dbReference type="ChEBI" id="CHEBI:57540"/>
    </ligand>
</feature>
<evidence type="ECO:0000256" key="1">
    <source>
        <dbReference type="ARBA" id="ARBA00022649"/>
    </source>
</evidence>
<name>A0A2V2BG05_9GAMM</name>
<dbReference type="SUPFAM" id="SSF109604">
    <property type="entry name" value="HD-domain/PDEase-like"/>
    <property type="match status" value="1"/>
</dbReference>
<dbReference type="SMART" id="SM00471">
    <property type="entry name" value="HDc"/>
    <property type="match status" value="1"/>
</dbReference>
<keyword evidence="5 6" id="KW-0238">DNA-binding</keyword>
<dbReference type="PROSITE" id="PS52018">
    <property type="entry name" value="DART"/>
    <property type="match status" value="1"/>
</dbReference>
<dbReference type="CDD" id="cd00077">
    <property type="entry name" value="HDc"/>
    <property type="match status" value="1"/>
</dbReference>
<reference evidence="9 10" key="1">
    <citation type="submission" date="2018-05" db="EMBL/GenBank/DDBJ databases">
        <title>Genomic Encyclopedia of Type Strains, Phase IV (KMG-V): Genome sequencing to study the core and pangenomes of soil and plant-associated prokaryotes.</title>
        <authorList>
            <person name="Whitman W."/>
        </authorList>
    </citation>
    <scope>NUCLEOTIDE SEQUENCE [LARGE SCALE GENOMIC DNA]</scope>
    <source>
        <strain evidence="9 10">PNA 200-10</strain>
    </source>
</reference>
<dbReference type="GO" id="GO:0016779">
    <property type="term" value="F:nucleotidyltransferase activity"/>
    <property type="evidence" value="ECO:0007669"/>
    <property type="project" value="UniProtKB-UniRule"/>
</dbReference>
<keyword evidence="2 6" id="KW-0328">Glycosyltransferase</keyword>
<dbReference type="Proteomes" id="UP000245981">
    <property type="component" value="Unassembled WGS sequence"/>
</dbReference>
<sequence length="447" mass="50765">MEFPANLKGRYAYHFTYLDNLESIIENGLLCTNLKNGQNITHHNVAEHGIQGRRSTMQVPCSNGNFVHDYVPFYFSKRNSMQLAVINKKNVDQAFLIYLAIPIEIIDGNVGVVFSDASANTDVPPKFYNSQSINMLNSLNWDAIDSKKWSCPSESYRHQKMAELLVPGSINISELDHIIVWNKWIKDKVVDVFRKKGIQPPKINYDEDHYYINFYDGNRKSIVTGPYFLKEDMNKTIEKIHTCDNKTNKYKSLRDALDAIENNFSSIKELDDIDGLKASYWPHTDDVGTHSRKVAGALEQFNEYNGLSDADKEIVLISAYLHDIGKGPKSRWGRDGMTKADNDHAAKSLPMLKRILTEDIGGLSEESVRKIVTLVTYDDLIGDIVAKDRDEKQLIDIIKNENDLKMLIALSKADINAINPEWVTTHSKSIADLESRVLCVIRSNNIC</sequence>
<comment type="catalytic activity">
    <reaction evidence="6">
        <text>a thymidine in DNA + NAD(+) = an N-(ADP-alpha-D-ribosyl)-thymidine in DNA + nicotinamide + H(+)</text>
        <dbReference type="Rhea" id="RHEA:71651"/>
        <dbReference type="Rhea" id="RHEA-COMP:13556"/>
        <dbReference type="Rhea" id="RHEA-COMP:18051"/>
        <dbReference type="ChEBI" id="CHEBI:15378"/>
        <dbReference type="ChEBI" id="CHEBI:17154"/>
        <dbReference type="ChEBI" id="CHEBI:57540"/>
        <dbReference type="ChEBI" id="CHEBI:137386"/>
        <dbReference type="ChEBI" id="CHEBI:191199"/>
    </reaction>
</comment>
<evidence type="ECO:0000256" key="2">
    <source>
        <dbReference type="ARBA" id="ARBA00022676"/>
    </source>
</evidence>
<keyword evidence="4 6" id="KW-0548">Nucleotidyltransferase</keyword>
<keyword evidence="1 6" id="KW-1277">Toxin-antitoxin system</keyword>
<dbReference type="AlphaFoldDB" id="A0A2V2BG05"/>
<comment type="caution">
    <text evidence="6">Lacks conserved residue(s) required for the propagation of feature annotation.</text>
</comment>
<feature type="active site" description="Proton acceptor" evidence="6">
    <location>
        <position position="54"/>
    </location>
</feature>
<dbReference type="InterPro" id="IPR003607">
    <property type="entry name" value="HD/PDEase_dom"/>
</dbReference>
<evidence type="ECO:0000259" key="8">
    <source>
        <dbReference type="PROSITE" id="PS52018"/>
    </source>
</evidence>
<dbReference type="GO" id="GO:0003677">
    <property type="term" value="F:DNA binding"/>
    <property type="evidence" value="ECO:0007669"/>
    <property type="project" value="UniProtKB-UniRule"/>
</dbReference>
<dbReference type="Pfam" id="PF14487">
    <property type="entry name" value="DarT"/>
    <property type="match status" value="1"/>
</dbReference>